<accession>A0ABT8EAF5</accession>
<evidence type="ECO:0000313" key="1">
    <source>
        <dbReference type="EMBL" id="MDN4074888.1"/>
    </source>
</evidence>
<comment type="caution">
    <text evidence="1">The sequence shown here is derived from an EMBL/GenBank/DDBJ whole genome shotgun (WGS) entry which is preliminary data.</text>
</comment>
<protein>
    <submittedName>
        <fullName evidence="1">Uncharacterized protein</fullName>
    </submittedName>
</protein>
<organism evidence="1 2">
    <name type="scientific">Fictibacillus terranigra</name>
    <dbReference type="NCBI Taxonomy" id="3058424"/>
    <lineage>
        <taxon>Bacteria</taxon>
        <taxon>Bacillati</taxon>
        <taxon>Bacillota</taxon>
        <taxon>Bacilli</taxon>
        <taxon>Bacillales</taxon>
        <taxon>Fictibacillaceae</taxon>
        <taxon>Fictibacillus</taxon>
    </lineage>
</organism>
<name>A0ABT8EAF5_9BACL</name>
<dbReference type="Proteomes" id="UP001168694">
    <property type="component" value="Unassembled WGS sequence"/>
</dbReference>
<dbReference type="EMBL" id="JAUHLN010000004">
    <property type="protein sequence ID" value="MDN4074888.1"/>
    <property type="molecule type" value="Genomic_DNA"/>
</dbReference>
<sequence length="40" mass="4705">MNITLEGIPLEKKPVLRQMLELYRYDFSEFDGSDLNSEGR</sequence>
<gene>
    <name evidence="1" type="ORF">QYF49_18085</name>
</gene>
<evidence type="ECO:0000313" key="2">
    <source>
        <dbReference type="Proteomes" id="UP001168694"/>
    </source>
</evidence>
<dbReference type="RefSeq" id="WP_290401015.1">
    <property type="nucleotide sequence ID" value="NZ_JAUHLN010000004.1"/>
</dbReference>
<keyword evidence="2" id="KW-1185">Reference proteome</keyword>
<reference evidence="1" key="1">
    <citation type="submission" date="2023-06" db="EMBL/GenBank/DDBJ databases">
        <title>Draft Genome Sequences of Representative Paenibacillus Polymyxa, Bacillus cereus, Fictibacillus sp., and Brevibacillus agri Strains Isolated from Amazonian Dark Earth.</title>
        <authorList>
            <person name="Pellegrinetti T.A."/>
            <person name="Cunha I.C.M."/>
            <person name="Chaves M.G."/>
            <person name="Freitas A.S."/>
            <person name="Silva A.V.R."/>
            <person name="Tsai S.M."/>
            <person name="Mendes L.W."/>
        </authorList>
    </citation>
    <scope>NUCLEOTIDE SEQUENCE</scope>
    <source>
        <strain evidence="1">CENA-BCM004</strain>
    </source>
</reference>
<proteinExistence type="predicted"/>